<dbReference type="AlphaFoldDB" id="A0A917IEW8"/>
<proteinExistence type="predicted"/>
<protein>
    <submittedName>
        <fullName evidence="2">Uncharacterized protein</fullName>
    </submittedName>
</protein>
<evidence type="ECO:0000313" key="2">
    <source>
        <dbReference type="EMBL" id="GGH39657.1"/>
    </source>
</evidence>
<dbReference type="RefSeq" id="WP_188755255.1">
    <property type="nucleotide sequence ID" value="NZ_BMJY01000003.1"/>
</dbReference>
<organism evidence="2 3">
    <name type="scientific">Microbacterium album</name>
    <dbReference type="NCBI Taxonomy" id="2053191"/>
    <lineage>
        <taxon>Bacteria</taxon>
        <taxon>Bacillati</taxon>
        <taxon>Actinomycetota</taxon>
        <taxon>Actinomycetes</taxon>
        <taxon>Micrococcales</taxon>
        <taxon>Microbacteriaceae</taxon>
        <taxon>Microbacterium</taxon>
    </lineage>
</organism>
<feature type="region of interest" description="Disordered" evidence="1">
    <location>
        <begin position="1"/>
        <end position="38"/>
    </location>
</feature>
<evidence type="ECO:0000256" key="1">
    <source>
        <dbReference type="SAM" id="MobiDB-lite"/>
    </source>
</evidence>
<accession>A0A917IEW8</accession>
<reference evidence="2" key="2">
    <citation type="submission" date="2020-09" db="EMBL/GenBank/DDBJ databases">
        <authorList>
            <person name="Sun Q."/>
            <person name="Zhou Y."/>
        </authorList>
    </citation>
    <scope>NUCLEOTIDE SEQUENCE</scope>
    <source>
        <strain evidence="2">CGMCC 1.15794</strain>
    </source>
</reference>
<sequence length="114" mass="13000">MSDIRLTADRDRDHRPSESAAVRTSHPPQPPSPPRDALMHVSLQDRAPRTALHHRIAMRIGLALLLWGTRPRHVAADRDERDARAERALDQYRREAELARSVREAAASLQQYGR</sequence>
<evidence type="ECO:0000313" key="3">
    <source>
        <dbReference type="Proteomes" id="UP000657592"/>
    </source>
</evidence>
<dbReference type="EMBL" id="BMJY01000003">
    <property type="protein sequence ID" value="GGH39657.1"/>
    <property type="molecule type" value="Genomic_DNA"/>
</dbReference>
<name>A0A917IEW8_9MICO</name>
<keyword evidence="3" id="KW-1185">Reference proteome</keyword>
<feature type="compositionally biased region" description="Basic and acidic residues" evidence="1">
    <location>
        <begin position="1"/>
        <end position="17"/>
    </location>
</feature>
<comment type="caution">
    <text evidence="2">The sequence shown here is derived from an EMBL/GenBank/DDBJ whole genome shotgun (WGS) entry which is preliminary data.</text>
</comment>
<dbReference type="Proteomes" id="UP000657592">
    <property type="component" value="Unassembled WGS sequence"/>
</dbReference>
<reference evidence="2" key="1">
    <citation type="journal article" date="2014" name="Int. J. Syst. Evol. Microbiol.">
        <title>Complete genome sequence of Corynebacterium casei LMG S-19264T (=DSM 44701T), isolated from a smear-ripened cheese.</title>
        <authorList>
            <consortium name="US DOE Joint Genome Institute (JGI-PGF)"/>
            <person name="Walter F."/>
            <person name="Albersmeier A."/>
            <person name="Kalinowski J."/>
            <person name="Ruckert C."/>
        </authorList>
    </citation>
    <scope>NUCLEOTIDE SEQUENCE</scope>
    <source>
        <strain evidence="2">CGMCC 1.15794</strain>
    </source>
</reference>
<gene>
    <name evidence="2" type="ORF">GCM10010921_11030</name>
</gene>